<accession>A0AAP0LGR2</accession>
<name>A0AAP0LGR2_9MAGN</name>
<sequence length="75" mass="8490">MTLHILKLFFFFGGDHNFSISFTFLIAEGIRTNTADTGLMMGRLIPRSKEGAPTTNSEVEREIMQLLRIELITLS</sequence>
<organism evidence="1 2">
    <name type="scientific">Stephania yunnanensis</name>
    <dbReference type="NCBI Taxonomy" id="152371"/>
    <lineage>
        <taxon>Eukaryota</taxon>
        <taxon>Viridiplantae</taxon>
        <taxon>Streptophyta</taxon>
        <taxon>Embryophyta</taxon>
        <taxon>Tracheophyta</taxon>
        <taxon>Spermatophyta</taxon>
        <taxon>Magnoliopsida</taxon>
        <taxon>Ranunculales</taxon>
        <taxon>Menispermaceae</taxon>
        <taxon>Menispermoideae</taxon>
        <taxon>Cissampelideae</taxon>
        <taxon>Stephania</taxon>
    </lineage>
</organism>
<evidence type="ECO:0000313" key="2">
    <source>
        <dbReference type="Proteomes" id="UP001420932"/>
    </source>
</evidence>
<proteinExistence type="predicted"/>
<reference evidence="1 2" key="1">
    <citation type="submission" date="2024-01" db="EMBL/GenBank/DDBJ databases">
        <title>Genome assemblies of Stephania.</title>
        <authorList>
            <person name="Yang L."/>
        </authorList>
    </citation>
    <scope>NUCLEOTIDE SEQUENCE [LARGE SCALE GENOMIC DNA]</scope>
    <source>
        <strain evidence="1">YNDBR</strain>
        <tissue evidence="1">Leaf</tissue>
    </source>
</reference>
<protein>
    <submittedName>
        <fullName evidence="1">Uncharacterized protein</fullName>
    </submittedName>
</protein>
<keyword evidence="2" id="KW-1185">Reference proteome</keyword>
<dbReference type="EMBL" id="JBBNAF010000001">
    <property type="protein sequence ID" value="KAK9170403.1"/>
    <property type="molecule type" value="Genomic_DNA"/>
</dbReference>
<gene>
    <name evidence="1" type="ORF">Syun_002543</name>
</gene>
<dbReference type="AlphaFoldDB" id="A0AAP0LGR2"/>
<comment type="caution">
    <text evidence="1">The sequence shown here is derived from an EMBL/GenBank/DDBJ whole genome shotgun (WGS) entry which is preliminary data.</text>
</comment>
<evidence type="ECO:0000313" key="1">
    <source>
        <dbReference type="EMBL" id="KAK9170403.1"/>
    </source>
</evidence>
<dbReference type="Proteomes" id="UP001420932">
    <property type="component" value="Unassembled WGS sequence"/>
</dbReference>